<keyword evidence="1" id="KW-0677">Repeat</keyword>
<dbReference type="Gene3D" id="1.25.40.20">
    <property type="entry name" value="Ankyrin repeat-containing domain"/>
    <property type="match status" value="1"/>
</dbReference>
<keyword evidence="2 3" id="KW-0040">ANK repeat</keyword>
<dbReference type="PANTHER" id="PTHR24171">
    <property type="entry name" value="ANKYRIN REPEAT DOMAIN-CONTAINING PROTEIN 39-RELATED"/>
    <property type="match status" value="1"/>
</dbReference>
<proteinExistence type="predicted"/>
<evidence type="ECO:0000313" key="5">
    <source>
        <dbReference type="Proteomes" id="UP000241690"/>
    </source>
</evidence>
<accession>A0A2T3ZXW3</accession>
<feature type="repeat" description="ANK" evidence="3">
    <location>
        <begin position="26"/>
        <end position="58"/>
    </location>
</feature>
<dbReference type="STRING" id="983964.A0A2T3ZXW3"/>
<dbReference type="PANTHER" id="PTHR24171:SF8">
    <property type="entry name" value="BRCA1-ASSOCIATED RING DOMAIN PROTEIN 1"/>
    <property type="match status" value="1"/>
</dbReference>
<keyword evidence="5" id="KW-1185">Reference proteome</keyword>
<dbReference type="GO" id="GO:0004842">
    <property type="term" value="F:ubiquitin-protein transferase activity"/>
    <property type="evidence" value="ECO:0007669"/>
    <property type="project" value="TreeGrafter"/>
</dbReference>
<dbReference type="Pfam" id="PF12796">
    <property type="entry name" value="Ank_2"/>
    <property type="match status" value="1"/>
</dbReference>
<sequence length="113" mass="12140">MFREAVEDGDAAVVKAILYAGALNEHGWIPLITASSRGDIDTVNNLLLAGTEVDGKDIVFGRTALSWASAGGHKDIVQLLLDTGVDVNSEDIDGWTSLHWASERGHEDVVRLL</sequence>
<evidence type="ECO:0000313" key="4">
    <source>
        <dbReference type="EMBL" id="PTB49654.1"/>
    </source>
</evidence>
<evidence type="ECO:0000256" key="1">
    <source>
        <dbReference type="ARBA" id="ARBA00022737"/>
    </source>
</evidence>
<name>A0A2T3ZXW3_TRIHA</name>
<dbReference type="Proteomes" id="UP000241690">
    <property type="component" value="Unassembled WGS sequence"/>
</dbReference>
<dbReference type="InterPro" id="IPR002110">
    <property type="entry name" value="Ankyrin_rpt"/>
</dbReference>
<dbReference type="PROSITE" id="PS50297">
    <property type="entry name" value="ANK_REP_REGION"/>
    <property type="match status" value="2"/>
</dbReference>
<dbReference type="InterPro" id="IPR036770">
    <property type="entry name" value="Ankyrin_rpt-contain_sf"/>
</dbReference>
<dbReference type="SUPFAM" id="SSF48403">
    <property type="entry name" value="Ankyrin repeat"/>
    <property type="match status" value="1"/>
</dbReference>
<feature type="repeat" description="ANK" evidence="3">
    <location>
        <begin position="60"/>
        <end position="92"/>
    </location>
</feature>
<dbReference type="AlphaFoldDB" id="A0A2T3ZXW3"/>
<dbReference type="GeneID" id="36633487"/>
<gene>
    <name evidence="4" type="ORF">M431DRAFT_97129</name>
</gene>
<organism evidence="4 5">
    <name type="scientific">Trichoderma harzianum CBS 226.95</name>
    <dbReference type="NCBI Taxonomy" id="983964"/>
    <lineage>
        <taxon>Eukaryota</taxon>
        <taxon>Fungi</taxon>
        <taxon>Dikarya</taxon>
        <taxon>Ascomycota</taxon>
        <taxon>Pezizomycotina</taxon>
        <taxon>Sordariomycetes</taxon>
        <taxon>Hypocreomycetidae</taxon>
        <taxon>Hypocreales</taxon>
        <taxon>Hypocreaceae</taxon>
        <taxon>Trichoderma</taxon>
    </lineage>
</organism>
<evidence type="ECO:0000256" key="3">
    <source>
        <dbReference type="PROSITE-ProRule" id="PRU00023"/>
    </source>
</evidence>
<dbReference type="GO" id="GO:0085020">
    <property type="term" value="P:protein K6-linked ubiquitination"/>
    <property type="evidence" value="ECO:0007669"/>
    <property type="project" value="TreeGrafter"/>
</dbReference>
<reference evidence="4 5" key="1">
    <citation type="submission" date="2016-07" db="EMBL/GenBank/DDBJ databases">
        <title>Multiple horizontal gene transfer events from other fungi enriched the ability of initially mycotrophic Trichoderma (Ascomycota) to feed on dead plant biomass.</title>
        <authorList>
            <consortium name="DOE Joint Genome Institute"/>
            <person name="Aerts A."/>
            <person name="Atanasova L."/>
            <person name="Chenthamara K."/>
            <person name="Zhang J."/>
            <person name="Grujic M."/>
            <person name="Henrissat B."/>
            <person name="Kuo A."/>
            <person name="Salamov A."/>
            <person name="Lipzen A."/>
            <person name="Labutti K."/>
            <person name="Barry K."/>
            <person name="Miao Y."/>
            <person name="Rahimi M.J."/>
            <person name="Shen Q."/>
            <person name="Grigoriev I.V."/>
            <person name="Kubicek C.P."/>
            <person name="Druzhinina I.S."/>
        </authorList>
    </citation>
    <scope>NUCLEOTIDE SEQUENCE [LARGE SCALE GENOMIC DNA]</scope>
    <source>
        <strain evidence="4 5">CBS 226.95</strain>
    </source>
</reference>
<evidence type="ECO:0000256" key="2">
    <source>
        <dbReference type="ARBA" id="ARBA00023043"/>
    </source>
</evidence>
<dbReference type="PROSITE" id="PS50088">
    <property type="entry name" value="ANK_REPEAT"/>
    <property type="match status" value="3"/>
</dbReference>
<dbReference type="SMART" id="SM00248">
    <property type="entry name" value="ANK"/>
    <property type="match status" value="2"/>
</dbReference>
<protein>
    <submittedName>
        <fullName evidence="4">Uncharacterized protein</fullName>
    </submittedName>
</protein>
<feature type="non-terminal residue" evidence="4">
    <location>
        <position position="113"/>
    </location>
</feature>
<dbReference type="EMBL" id="KZ679691">
    <property type="protein sequence ID" value="PTB49654.1"/>
    <property type="molecule type" value="Genomic_DNA"/>
</dbReference>
<feature type="repeat" description="ANK" evidence="3">
    <location>
        <begin position="93"/>
        <end position="113"/>
    </location>
</feature>
<dbReference type="RefSeq" id="XP_024769331.1">
    <property type="nucleotide sequence ID" value="XM_024924904.1"/>
</dbReference>